<keyword evidence="1" id="KW-1133">Transmembrane helix</keyword>
<accession>A0A8S9ZQF6</accession>
<keyword evidence="1" id="KW-0472">Membrane</keyword>
<proteinExistence type="predicted"/>
<dbReference type="AlphaFoldDB" id="A0A8S9ZQF6"/>
<sequence>MIPFIIMTIIGIKMVKYINHHAFPNSQLKNYIKQLNKNLIILVNFISTIILIIYVNINPNTFYLQYICFIFFTFNTCI</sequence>
<evidence type="ECO:0000313" key="2">
    <source>
        <dbReference type="EMBL" id="KAF7635848.1"/>
    </source>
</evidence>
<evidence type="ECO:0000256" key="1">
    <source>
        <dbReference type="SAM" id="Phobius"/>
    </source>
</evidence>
<gene>
    <name evidence="2" type="ORF">Mgra_00004758</name>
</gene>
<name>A0A8S9ZQF6_9BILA</name>
<feature type="transmembrane region" description="Helical" evidence="1">
    <location>
        <begin position="39"/>
        <end position="57"/>
    </location>
</feature>
<evidence type="ECO:0000313" key="3">
    <source>
        <dbReference type="Proteomes" id="UP000605970"/>
    </source>
</evidence>
<organism evidence="2 3">
    <name type="scientific">Meloidogyne graminicola</name>
    <dbReference type="NCBI Taxonomy" id="189291"/>
    <lineage>
        <taxon>Eukaryota</taxon>
        <taxon>Metazoa</taxon>
        <taxon>Ecdysozoa</taxon>
        <taxon>Nematoda</taxon>
        <taxon>Chromadorea</taxon>
        <taxon>Rhabditida</taxon>
        <taxon>Tylenchina</taxon>
        <taxon>Tylenchomorpha</taxon>
        <taxon>Tylenchoidea</taxon>
        <taxon>Meloidogynidae</taxon>
        <taxon>Meloidogyninae</taxon>
        <taxon>Meloidogyne</taxon>
    </lineage>
</organism>
<dbReference type="Proteomes" id="UP000605970">
    <property type="component" value="Unassembled WGS sequence"/>
</dbReference>
<comment type="caution">
    <text evidence="2">The sequence shown here is derived from an EMBL/GenBank/DDBJ whole genome shotgun (WGS) entry which is preliminary data.</text>
</comment>
<reference evidence="2" key="1">
    <citation type="journal article" date="2020" name="Ecol. Evol.">
        <title>Genome structure and content of the rice root-knot nematode (Meloidogyne graminicola).</title>
        <authorList>
            <person name="Phan N.T."/>
            <person name="Danchin E.G.J."/>
            <person name="Klopp C."/>
            <person name="Perfus-Barbeoch L."/>
            <person name="Kozlowski D.K."/>
            <person name="Koutsovoulos G.D."/>
            <person name="Lopez-Roques C."/>
            <person name="Bouchez O."/>
            <person name="Zahm M."/>
            <person name="Besnard G."/>
            <person name="Bellafiore S."/>
        </authorList>
    </citation>
    <scope>NUCLEOTIDE SEQUENCE</scope>
    <source>
        <strain evidence="2">VN-18</strain>
    </source>
</reference>
<dbReference type="EMBL" id="JABEBT010000037">
    <property type="protein sequence ID" value="KAF7635848.1"/>
    <property type="molecule type" value="Genomic_DNA"/>
</dbReference>
<keyword evidence="3" id="KW-1185">Reference proteome</keyword>
<protein>
    <submittedName>
        <fullName evidence="2">Uncharacterized protein</fullName>
    </submittedName>
</protein>
<keyword evidence="1" id="KW-0812">Transmembrane</keyword>